<dbReference type="GO" id="GO:0005615">
    <property type="term" value="C:extracellular space"/>
    <property type="evidence" value="ECO:0007669"/>
    <property type="project" value="TreeGrafter"/>
</dbReference>
<evidence type="ECO:0000256" key="2">
    <source>
        <dbReference type="ARBA" id="ARBA00022685"/>
    </source>
</evidence>
<proteinExistence type="inferred from homology"/>
<evidence type="ECO:0000313" key="10">
    <source>
        <dbReference type="Proteomes" id="UP000319801"/>
    </source>
</evidence>
<dbReference type="PANTHER" id="PTHR11681">
    <property type="entry name" value="NEUROPHYSIN"/>
    <property type="match status" value="1"/>
</dbReference>
<dbReference type="OrthoDB" id="10056056at2759"/>
<keyword evidence="6 7" id="KW-1015">Disulfide bond</keyword>
<dbReference type="GO" id="GO:0030141">
    <property type="term" value="C:secretory granule"/>
    <property type="evidence" value="ECO:0007669"/>
    <property type="project" value="TreeGrafter"/>
</dbReference>
<feature type="disulfide bond" evidence="7">
    <location>
        <begin position="99"/>
        <end position="117"/>
    </location>
</feature>
<accession>A0A556V7M6</accession>
<keyword evidence="4 8" id="KW-0732">Signal</keyword>
<name>A0A556V7M6_BAGYA</name>
<feature type="chain" id="PRO_5021909924" evidence="8">
    <location>
        <begin position="20"/>
        <end position="154"/>
    </location>
</feature>
<dbReference type="PIRSF" id="PIRSF001815">
    <property type="entry name" value="Nonapeptide_hormone_precursor"/>
    <property type="match status" value="1"/>
</dbReference>
<evidence type="ECO:0000313" key="9">
    <source>
        <dbReference type="EMBL" id="TSY41759.1"/>
    </source>
</evidence>
<feature type="disulfide bond" evidence="7">
    <location>
        <begin position="52"/>
        <end position="75"/>
    </location>
</feature>
<dbReference type="InterPro" id="IPR036387">
    <property type="entry name" value="Neurhyp_horm_dom_sf"/>
</dbReference>
<comment type="caution">
    <text evidence="9">The sequence shown here is derived from an EMBL/GenBank/DDBJ whole genome shotgun (WGS) entry which is preliminary data.</text>
</comment>
<keyword evidence="3" id="KW-0372">Hormone</keyword>
<keyword evidence="5" id="KW-0027">Amidation</keyword>
<evidence type="ECO:0000256" key="4">
    <source>
        <dbReference type="ARBA" id="ARBA00022729"/>
    </source>
</evidence>
<feature type="disulfide bond" evidence="7">
    <location>
        <begin position="20"/>
        <end position="25"/>
    </location>
</feature>
<keyword evidence="2" id="KW-0165">Cleavage on pair of basic residues</keyword>
<evidence type="ECO:0000256" key="6">
    <source>
        <dbReference type="ARBA" id="ARBA00023157"/>
    </source>
</evidence>
<feature type="disulfide bond" evidence="7">
    <location>
        <begin position="106"/>
        <end position="111"/>
    </location>
</feature>
<feature type="disulfide bond" evidence="7">
    <location>
        <begin position="41"/>
        <end position="85"/>
    </location>
</feature>
<dbReference type="GO" id="GO:0005185">
    <property type="term" value="F:neurohypophyseal hormone activity"/>
    <property type="evidence" value="ECO:0007669"/>
    <property type="project" value="InterPro"/>
</dbReference>
<evidence type="ECO:0000256" key="7">
    <source>
        <dbReference type="PIRSR" id="PIRSR001815-50"/>
    </source>
</evidence>
<organism evidence="9 10">
    <name type="scientific">Bagarius yarrelli</name>
    <name type="common">Goonch</name>
    <name type="synonym">Bagrus yarrelli</name>
    <dbReference type="NCBI Taxonomy" id="175774"/>
    <lineage>
        <taxon>Eukaryota</taxon>
        <taxon>Metazoa</taxon>
        <taxon>Chordata</taxon>
        <taxon>Craniata</taxon>
        <taxon>Vertebrata</taxon>
        <taxon>Euteleostomi</taxon>
        <taxon>Actinopterygii</taxon>
        <taxon>Neopterygii</taxon>
        <taxon>Teleostei</taxon>
        <taxon>Ostariophysi</taxon>
        <taxon>Siluriformes</taxon>
        <taxon>Sisoridae</taxon>
        <taxon>Sisorinae</taxon>
        <taxon>Bagarius</taxon>
    </lineage>
</organism>
<comment type="similarity">
    <text evidence="1">Belongs to the vasopressin/oxytocin family.</text>
</comment>
<dbReference type="SMART" id="SM00003">
    <property type="entry name" value="NH"/>
    <property type="match status" value="1"/>
</dbReference>
<dbReference type="Proteomes" id="UP000319801">
    <property type="component" value="Unassembled WGS sequence"/>
</dbReference>
<dbReference type="InterPro" id="IPR022423">
    <property type="entry name" value="Neurohypophysial_hormone_CS"/>
</dbReference>
<dbReference type="SUPFAM" id="SSF49606">
    <property type="entry name" value="Neurophysin II"/>
    <property type="match status" value="1"/>
</dbReference>
<feature type="disulfide bond" evidence="7">
    <location>
        <begin position="44"/>
        <end position="58"/>
    </location>
</feature>
<evidence type="ECO:0000256" key="3">
    <source>
        <dbReference type="ARBA" id="ARBA00022702"/>
    </source>
</evidence>
<dbReference type="PRINTS" id="PR00831">
    <property type="entry name" value="NEUROPHYSIN"/>
</dbReference>
<evidence type="ECO:0000256" key="5">
    <source>
        <dbReference type="ARBA" id="ARBA00022815"/>
    </source>
</evidence>
<dbReference type="AlphaFoldDB" id="A0A556V7M6"/>
<feature type="signal peptide" evidence="8">
    <location>
        <begin position="1"/>
        <end position="19"/>
    </location>
</feature>
<protein>
    <submittedName>
        <fullName evidence="9">Isotocin-neurophysin IT 2</fullName>
    </submittedName>
</protein>
<dbReference type="FunFam" id="2.60.9.10:FF:000001">
    <property type="entry name" value="oxytocin-neurophysin 1"/>
    <property type="match status" value="1"/>
</dbReference>
<evidence type="ECO:0000256" key="1">
    <source>
        <dbReference type="ARBA" id="ARBA00007369"/>
    </source>
</evidence>
<dbReference type="Pfam" id="PF00184">
    <property type="entry name" value="Hormone_5"/>
    <property type="match status" value="1"/>
</dbReference>
<dbReference type="PANTHER" id="PTHR11681:SF5">
    <property type="entry name" value="ISOTOCIN"/>
    <property type="match status" value="1"/>
</dbReference>
<dbReference type="EMBL" id="VCAZ01000147">
    <property type="protein sequence ID" value="TSY41759.1"/>
    <property type="molecule type" value="Genomic_DNA"/>
</dbReference>
<dbReference type="PROSITE" id="PS00264">
    <property type="entry name" value="NEUROHYPOPHYS_HORM"/>
    <property type="match status" value="1"/>
</dbReference>
<reference evidence="9 10" key="1">
    <citation type="journal article" date="2019" name="Genome Biol. Evol.">
        <title>Whole-Genome Sequencing of the Giant Devil Catfish, Bagarius yarrelli.</title>
        <authorList>
            <person name="Jiang W."/>
            <person name="Lv Y."/>
            <person name="Cheng L."/>
            <person name="Yang K."/>
            <person name="Chao B."/>
            <person name="Wang X."/>
            <person name="Li Y."/>
            <person name="Pan X."/>
            <person name="You X."/>
            <person name="Zhang Y."/>
            <person name="Yang J."/>
            <person name="Li J."/>
            <person name="Zhang X."/>
            <person name="Liu S."/>
            <person name="Sun C."/>
            <person name="Yang J."/>
            <person name="Shi Q."/>
        </authorList>
    </citation>
    <scope>NUCLEOTIDE SEQUENCE [LARGE SCALE GENOMIC DNA]</scope>
    <source>
        <strain evidence="9">JWS20170419001</strain>
        <tissue evidence="9">Muscle</tissue>
    </source>
</reference>
<gene>
    <name evidence="9" type="ORF">Baya_14072</name>
</gene>
<dbReference type="InterPro" id="IPR000981">
    <property type="entry name" value="Neurhyp_horm"/>
</dbReference>
<keyword evidence="10" id="KW-1185">Reference proteome</keyword>
<dbReference type="Gene3D" id="2.60.9.10">
    <property type="entry name" value="Neurohypophysial hormone domain"/>
    <property type="match status" value="1"/>
</dbReference>
<sequence length="154" mass="15998">MPGTALYVSLLCLLSICSACYISNCPIGGKRSLIDEPIHKCMACGPRDRGRCFGPSICCAPGSGCSMGSPESLSCMEENYVSTPCENGGKACGSEGGRCAAAGVCCNSEGCSVDPSCLTDDEAGEPESSEGPTGDLLMKLLHLTRQHLTNRIHQ</sequence>
<evidence type="ECO:0000256" key="8">
    <source>
        <dbReference type="SAM" id="SignalP"/>
    </source>
</evidence>
<feature type="disulfide bond" evidence="7">
    <location>
        <begin position="59"/>
        <end position="65"/>
    </location>
</feature>
<feature type="disulfide bond" evidence="7">
    <location>
        <begin position="92"/>
        <end position="105"/>
    </location>
</feature>